<keyword evidence="9" id="KW-1185">Reference proteome</keyword>
<dbReference type="Pfam" id="PF07690">
    <property type="entry name" value="MFS_1"/>
    <property type="match status" value="1"/>
</dbReference>
<dbReference type="InterPro" id="IPR052983">
    <property type="entry name" value="MFS_Riboflavin_Transporter"/>
</dbReference>
<keyword evidence="4 6" id="KW-1133">Transmembrane helix</keyword>
<evidence type="ECO:0000256" key="1">
    <source>
        <dbReference type="ARBA" id="ARBA00004141"/>
    </source>
</evidence>
<feature type="transmembrane region" description="Helical" evidence="6">
    <location>
        <begin position="340"/>
        <end position="358"/>
    </location>
</feature>
<evidence type="ECO:0000313" key="9">
    <source>
        <dbReference type="Proteomes" id="UP001162480"/>
    </source>
</evidence>
<feature type="transmembrane region" description="Helical" evidence="6">
    <location>
        <begin position="541"/>
        <end position="562"/>
    </location>
</feature>
<dbReference type="SUPFAM" id="SSF103473">
    <property type="entry name" value="MFS general substrate transporter"/>
    <property type="match status" value="1"/>
</dbReference>
<evidence type="ECO:0000256" key="3">
    <source>
        <dbReference type="ARBA" id="ARBA00022692"/>
    </source>
</evidence>
<evidence type="ECO:0000259" key="7">
    <source>
        <dbReference type="Pfam" id="PF03067"/>
    </source>
</evidence>
<evidence type="ECO:0000256" key="2">
    <source>
        <dbReference type="ARBA" id="ARBA00022448"/>
    </source>
</evidence>
<dbReference type="AlphaFoldDB" id="A0AA36F8R2"/>
<feature type="transmembrane region" description="Helical" evidence="6">
    <location>
        <begin position="274"/>
        <end position="294"/>
    </location>
</feature>
<keyword evidence="3 6" id="KW-0812">Transmembrane</keyword>
<dbReference type="Proteomes" id="UP001162480">
    <property type="component" value="Chromosome 10"/>
</dbReference>
<evidence type="ECO:0000256" key="4">
    <source>
        <dbReference type="ARBA" id="ARBA00022989"/>
    </source>
</evidence>
<comment type="subcellular location">
    <subcellularLocation>
        <location evidence="1">Membrane</location>
        <topology evidence="1">Multi-pass membrane protein</topology>
    </subcellularLocation>
</comment>
<evidence type="ECO:0000256" key="6">
    <source>
        <dbReference type="SAM" id="Phobius"/>
    </source>
</evidence>
<reference evidence="8" key="1">
    <citation type="submission" date="2023-08" db="EMBL/GenBank/DDBJ databases">
        <authorList>
            <person name="Alioto T."/>
            <person name="Alioto T."/>
            <person name="Gomez Garrido J."/>
        </authorList>
    </citation>
    <scope>NUCLEOTIDE SEQUENCE</scope>
</reference>
<dbReference type="GO" id="GO:0016020">
    <property type="term" value="C:membrane"/>
    <property type="evidence" value="ECO:0007669"/>
    <property type="project" value="UniProtKB-SubCell"/>
</dbReference>
<dbReference type="InterPro" id="IPR004302">
    <property type="entry name" value="Cellulose/chitin-bd_N"/>
</dbReference>
<sequence>MTHNLRVPKMTFVKNKIQGHGRLMDPPSRSSMWRLGFKTPVNYDDIELYCGGISRQWEKNHGKCGICGDPYDGPRENEAGGKYATGIISRYYHKDQIITVDVDLKNNHLGWFEFRLCPNNNVKKPATQECLDKYLLQRADGSGSHIKIGRKTGHIYTKLRLPAGLTCSQCVLQWKYHTGNTWGKGDNCVGMGCSEAQEEFYGCADIGILDKGAPIPSTIRPRTRRPHIRITTSHVRKPSQPTRRPASFKNCHAIGSWVGIYDTWCKDFCPKGGIIVHLALGSSYIIGNFSTYFISYMRMRNVSPDIQYTDTIWIVSVGTITTGFTMFLSGILEKRLGSRITILLAGWLMSGGLALTYFSIKKSFLMLLFSYGFLYGIGNSIAYPVSINCVMKWFPKKEGTVAGIVLTGYGVASFIWNPFITLYINPENEIPDFHINGEDYFSQKELLDRIPSCFLVLGIIFSVFTFVGGMLNCTPPSEEKIPDTILLPLTKNADHDENGEEEDEDEEHIEYDRQLIHKPETKKESLEREITPKMALKTRQFYLLWLILLFLNQSTDFFSSLYKAYGQTFIHNDYFLAMIGALGSVGNAISRLMWGFIGDKISFKWSMLILSIILAVLLCSLSLTELGGQYMYGLWVVLLYLTFPGTFALLPAATHRYFGKRYYLIIYGMLFSTHVVSGSVGCLLAIKLKPILEWHGMFLLSGGMAAVCMVFTLMYNEKCKEK</sequence>
<evidence type="ECO:0000313" key="8">
    <source>
        <dbReference type="EMBL" id="CAI9728617.1"/>
    </source>
</evidence>
<keyword evidence="5 6" id="KW-0472">Membrane</keyword>
<dbReference type="Pfam" id="PF03067">
    <property type="entry name" value="LPMO_10"/>
    <property type="match status" value="1"/>
</dbReference>
<proteinExistence type="predicted"/>
<dbReference type="EMBL" id="OX597823">
    <property type="protein sequence ID" value="CAI9728617.1"/>
    <property type="molecule type" value="Genomic_DNA"/>
</dbReference>
<protein>
    <submittedName>
        <fullName evidence="8">Monocarboxylate transporter 12</fullName>
    </submittedName>
</protein>
<feature type="domain" description="Chitin-binding type-4" evidence="7">
    <location>
        <begin position="20"/>
        <end position="206"/>
    </location>
</feature>
<name>A0AA36F8R2_OCTVU</name>
<feature type="transmembrane region" description="Helical" evidence="6">
    <location>
        <begin position="399"/>
        <end position="424"/>
    </location>
</feature>
<feature type="transmembrane region" description="Helical" evidence="6">
    <location>
        <begin position="306"/>
        <end position="328"/>
    </location>
</feature>
<feature type="transmembrane region" description="Helical" evidence="6">
    <location>
        <begin position="364"/>
        <end position="387"/>
    </location>
</feature>
<keyword evidence="2" id="KW-0813">Transport</keyword>
<feature type="transmembrane region" description="Helical" evidence="6">
    <location>
        <begin position="630"/>
        <end position="650"/>
    </location>
</feature>
<gene>
    <name evidence="8" type="ORF">OCTVUL_1B026763</name>
</gene>
<dbReference type="InterPro" id="IPR011701">
    <property type="entry name" value="MFS"/>
</dbReference>
<feature type="transmembrane region" description="Helical" evidence="6">
    <location>
        <begin position="662"/>
        <end position="686"/>
    </location>
</feature>
<organism evidence="8 9">
    <name type="scientific">Octopus vulgaris</name>
    <name type="common">Common octopus</name>
    <dbReference type="NCBI Taxonomy" id="6645"/>
    <lineage>
        <taxon>Eukaryota</taxon>
        <taxon>Metazoa</taxon>
        <taxon>Spiralia</taxon>
        <taxon>Lophotrochozoa</taxon>
        <taxon>Mollusca</taxon>
        <taxon>Cephalopoda</taxon>
        <taxon>Coleoidea</taxon>
        <taxon>Octopodiformes</taxon>
        <taxon>Octopoda</taxon>
        <taxon>Incirrata</taxon>
        <taxon>Octopodidae</taxon>
        <taxon>Octopus</taxon>
    </lineage>
</organism>
<dbReference type="PANTHER" id="PTHR43385:SF1">
    <property type="entry name" value="RIBOFLAVIN TRANSPORTER RIBJ"/>
    <property type="match status" value="1"/>
</dbReference>
<feature type="transmembrane region" description="Helical" evidence="6">
    <location>
        <begin position="605"/>
        <end position="624"/>
    </location>
</feature>
<dbReference type="PANTHER" id="PTHR43385">
    <property type="entry name" value="RIBOFLAVIN TRANSPORTER RIBJ"/>
    <property type="match status" value="1"/>
</dbReference>
<feature type="transmembrane region" description="Helical" evidence="6">
    <location>
        <begin position="698"/>
        <end position="716"/>
    </location>
</feature>
<accession>A0AA36F8R2</accession>
<dbReference type="GO" id="GO:0022857">
    <property type="term" value="F:transmembrane transporter activity"/>
    <property type="evidence" value="ECO:0007669"/>
    <property type="project" value="InterPro"/>
</dbReference>
<dbReference type="InterPro" id="IPR036259">
    <property type="entry name" value="MFS_trans_sf"/>
</dbReference>
<evidence type="ECO:0000256" key="5">
    <source>
        <dbReference type="ARBA" id="ARBA00023136"/>
    </source>
</evidence>
<dbReference type="Gene3D" id="1.20.1250.20">
    <property type="entry name" value="MFS general substrate transporter like domains"/>
    <property type="match status" value="2"/>
</dbReference>
<feature type="transmembrane region" description="Helical" evidence="6">
    <location>
        <begin position="574"/>
        <end position="593"/>
    </location>
</feature>
<feature type="transmembrane region" description="Helical" evidence="6">
    <location>
        <begin position="449"/>
        <end position="471"/>
    </location>
</feature>